<keyword evidence="6" id="KW-0282">Flagellum</keyword>
<dbReference type="InterPro" id="IPR001029">
    <property type="entry name" value="Flagellin_N"/>
</dbReference>
<comment type="caution">
    <text evidence="6">The sequence shown here is derived from an EMBL/GenBank/DDBJ whole genome shotgun (WGS) entry which is preliminary data.</text>
</comment>
<dbReference type="PANTHER" id="PTHR42792:SF1">
    <property type="entry name" value="FLAGELLAR HOOK-ASSOCIATED PROTEIN 3"/>
    <property type="match status" value="1"/>
</dbReference>
<keyword evidence="7" id="KW-1185">Reference proteome</keyword>
<comment type="similarity">
    <text evidence="3">Belongs to the bacterial flagellin family.</text>
</comment>
<accession>A0A8J2ULU7</accession>
<name>A0A8J2ULU7_9BURK</name>
<gene>
    <name evidence="6" type="primary">flgL</name>
    <name evidence="6" type="ORF">GCM10007205_11100</name>
</gene>
<protein>
    <submittedName>
        <fullName evidence="6">Flagellar hook-associated protein 3</fullName>
    </submittedName>
</protein>
<evidence type="ECO:0000256" key="1">
    <source>
        <dbReference type="ARBA" id="ARBA00004365"/>
    </source>
</evidence>
<evidence type="ECO:0000313" key="7">
    <source>
        <dbReference type="Proteomes" id="UP000620266"/>
    </source>
</evidence>
<organism evidence="6 7">
    <name type="scientific">Oxalicibacterium flavum</name>
    <dbReference type="NCBI Taxonomy" id="179467"/>
    <lineage>
        <taxon>Bacteria</taxon>
        <taxon>Pseudomonadati</taxon>
        <taxon>Pseudomonadota</taxon>
        <taxon>Betaproteobacteria</taxon>
        <taxon>Burkholderiales</taxon>
        <taxon>Oxalobacteraceae</taxon>
        <taxon>Oxalicibacterium</taxon>
    </lineage>
</organism>
<dbReference type="InterPro" id="IPR001492">
    <property type="entry name" value="Flagellin"/>
</dbReference>
<dbReference type="AlphaFoldDB" id="A0A8J2ULU7"/>
<reference evidence="6" key="1">
    <citation type="journal article" date="2014" name="Int. J. Syst. Evol. Microbiol.">
        <title>Complete genome sequence of Corynebacterium casei LMG S-19264T (=DSM 44701T), isolated from a smear-ripened cheese.</title>
        <authorList>
            <consortium name="US DOE Joint Genome Institute (JGI-PGF)"/>
            <person name="Walter F."/>
            <person name="Albersmeier A."/>
            <person name="Kalinowski J."/>
            <person name="Ruckert C."/>
        </authorList>
    </citation>
    <scope>NUCLEOTIDE SEQUENCE</scope>
    <source>
        <strain evidence="6">CCM 7086</strain>
    </source>
</reference>
<dbReference type="Proteomes" id="UP000620266">
    <property type="component" value="Unassembled WGS sequence"/>
</dbReference>
<dbReference type="GO" id="GO:0005576">
    <property type="term" value="C:extracellular region"/>
    <property type="evidence" value="ECO:0007669"/>
    <property type="project" value="UniProtKB-SubCell"/>
</dbReference>
<dbReference type="Gene3D" id="1.20.1330.10">
    <property type="entry name" value="f41 fragment of flagellin, N-terminal domain"/>
    <property type="match status" value="1"/>
</dbReference>
<evidence type="ECO:0000256" key="2">
    <source>
        <dbReference type="ARBA" id="ARBA00004613"/>
    </source>
</evidence>
<comment type="subcellular location">
    <subcellularLocation>
        <location evidence="1">Bacterial flagellum</location>
    </subcellularLocation>
    <subcellularLocation>
        <location evidence="2">Secreted</location>
    </subcellularLocation>
</comment>
<evidence type="ECO:0000313" key="6">
    <source>
        <dbReference type="EMBL" id="GGC03708.1"/>
    </source>
</evidence>
<keyword evidence="6" id="KW-0969">Cilium</keyword>
<dbReference type="InterPro" id="IPR013384">
    <property type="entry name" value="Flagell_FlgL"/>
</dbReference>
<feature type="domain" description="Flagellin N-terminal" evidence="5">
    <location>
        <begin position="3"/>
        <end position="140"/>
    </location>
</feature>
<sequence>MRISTSMIYDMGSGKIADLQAAMLKTQQQISTNRRVLTPADDPIAAASAIGINQAISMNEQFATNRQNAKGALAQEESILQSMTLLLQSVKDAVVGAGNASMSDDQRRLYLAQLNSNYDELLGLANTRNANGEYIFAGFSTTTQPFSKTATGATYAGDQGQRMLQVASDRQLATSDSGTRIFESTLTGNGRFTTSAGAGNTGGGVIGIGSVVDTTQLNGSTYTLTFSIDPVTEETTYLVTEVPAPGTPATPQPFVSGEPIVINGMQVVIDGNPADGDTFGIAPSTAQSIFTTIADLIGALGEPMTGEANQARLTNSLAAINNHIDRTLDTVSSVRSSIGSRLNEIDNLDSVGSDLAIQYADTLKTLIEIDPIEAYSLFTQQQYTLEAAQQSFIKITGLSLFNLLK</sequence>
<proteinExistence type="inferred from homology"/>
<dbReference type="NCBIfam" id="TIGR02550">
    <property type="entry name" value="flagell_flgL"/>
    <property type="match status" value="1"/>
</dbReference>
<dbReference type="Pfam" id="PF00669">
    <property type="entry name" value="Flagellin_N"/>
    <property type="match status" value="1"/>
</dbReference>
<dbReference type="GO" id="GO:0005198">
    <property type="term" value="F:structural molecule activity"/>
    <property type="evidence" value="ECO:0007669"/>
    <property type="project" value="InterPro"/>
</dbReference>
<dbReference type="RefSeq" id="WP_188395193.1">
    <property type="nucleotide sequence ID" value="NZ_BMCG01000002.1"/>
</dbReference>
<dbReference type="GO" id="GO:0009424">
    <property type="term" value="C:bacterial-type flagellum hook"/>
    <property type="evidence" value="ECO:0007669"/>
    <property type="project" value="InterPro"/>
</dbReference>
<evidence type="ECO:0000259" key="5">
    <source>
        <dbReference type="Pfam" id="PF00669"/>
    </source>
</evidence>
<keyword evidence="6" id="KW-0966">Cell projection</keyword>
<evidence type="ECO:0000256" key="3">
    <source>
        <dbReference type="ARBA" id="ARBA00005709"/>
    </source>
</evidence>
<dbReference type="SUPFAM" id="SSF64518">
    <property type="entry name" value="Phase 1 flagellin"/>
    <property type="match status" value="1"/>
</dbReference>
<dbReference type="GO" id="GO:0071973">
    <property type="term" value="P:bacterial-type flagellum-dependent cell motility"/>
    <property type="evidence" value="ECO:0007669"/>
    <property type="project" value="InterPro"/>
</dbReference>
<dbReference type="EMBL" id="BMCG01000002">
    <property type="protein sequence ID" value="GGC03708.1"/>
    <property type="molecule type" value="Genomic_DNA"/>
</dbReference>
<dbReference type="PANTHER" id="PTHR42792">
    <property type="entry name" value="FLAGELLIN"/>
    <property type="match status" value="1"/>
</dbReference>
<keyword evidence="4" id="KW-0975">Bacterial flagellum</keyword>
<evidence type="ECO:0000256" key="4">
    <source>
        <dbReference type="ARBA" id="ARBA00023143"/>
    </source>
</evidence>
<reference evidence="6" key="2">
    <citation type="submission" date="2020-09" db="EMBL/GenBank/DDBJ databases">
        <authorList>
            <person name="Sun Q."/>
            <person name="Sedlacek I."/>
        </authorList>
    </citation>
    <scope>NUCLEOTIDE SEQUENCE</scope>
    <source>
        <strain evidence="6">CCM 7086</strain>
    </source>
</reference>